<organism evidence="1 2">
    <name type="scientific">Stegodyphus mimosarum</name>
    <name type="common">African social velvet spider</name>
    <dbReference type="NCBI Taxonomy" id="407821"/>
    <lineage>
        <taxon>Eukaryota</taxon>
        <taxon>Metazoa</taxon>
        <taxon>Ecdysozoa</taxon>
        <taxon>Arthropoda</taxon>
        <taxon>Chelicerata</taxon>
        <taxon>Arachnida</taxon>
        <taxon>Araneae</taxon>
        <taxon>Araneomorphae</taxon>
        <taxon>Entelegynae</taxon>
        <taxon>Eresoidea</taxon>
        <taxon>Eresidae</taxon>
        <taxon>Stegodyphus</taxon>
    </lineage>
</organism>
<protein>
    <submittedName>
        <fullName evidence="1">Uncharacterized protein</fullName>
    </submittedName>
</protein>
<reference evidence="1 2" key="1">
    <citation type="submission" date="2013-11" db="EMBL/GenBank/DDBJ databases">
        <title>Genome sequencing of Stegodyphus mimosarum.</title>
        <authorList>
            <person name="Bechsgaard J."/>
        </authorList>
    </citation>
    <scope>NUCLEOTIDE SEQUENCE [LARGE SCALE GENOMIC DNA]</scope>
</reference>
<dbReference type="AlphaFoldDB" id="A0A087UI20"/>
<dbReference type="EMBL" id="KK119894">
    <property type="protein sequence ID" value="KFM77009.1"/>
    <property type="molecule type" value="Genomic_DNA"/>
</dbReference>
<evidence type="ECO:0000313" key="2">
    <source>
        <dbReference type="Proteomes" id="UP000054359"/>
    </source>
</evidence>
<sequence length="69" mass="7888">MLSMSKEHENSFECLIIWSQSNSVDTSLLFITNINKIKTLIIYSILQSEHNSELCMLGAKFRSVKIHAT</sequence>
<accession>A0A087UI20</accession>
<keyword evidence="2" id="KW-1185">Reference proteome</keyword>
<feature type="non-terminal residue" evidence="1">
    <location>
        <position position="69"/>
    </location>
</feature>
<gene>
    <name evidence="1" type="ORF">X975_14451</name>
</gene>
<proteinExistence type="predicted"/>
<evidence type="ECO:0000313" key="1">
    <source>
        <dbReference type="EMBL" id="KFM77009.1"/>
    </source>
</evidence>
<dbReference type="Proteomes" id="UP000054359">
    <property type="component" value="Unassembled WGS sequence"/>
</dbReference>
<name>A0A087UI20_STEMI</name>